<gene>
    <name evidence="1" type="ORF">PHYSODRAFT_301979</name>
</gene>
<sequence length="322" mass="35967">MPTDQEEFHVEQVYDFDVLEALELATKHNHRKTIRVICEKNTIPGEMLIWAAEHDNVQVFYDVYDFHDEIDMDHLSRALLIAVSRGCVHIVKFVFESCGEELLDHIDENKKFSCPLIFAIKQGQRDMVDYLYAHDRCLDISYVPAFCTAAAYGPLELVKMFDEKVYLDQSGLKKALASAASKNQLEIMAFLQAKREFDGKATDKAFVEAASNGQLDAAKYLDNIEGHQVSAPSLDEGFEGAAGGCHLEMLKFLDGKGGFSRKVVTIAFENAVKDIAKLGDTGKDQVRVLKFLHGKGKVYPEVIDELFPYAGGHCSAAVVEFL</sequence>
<reference evidence="1 2" key="1">
    <citation type="journal article" date="2006" name="Science">
        <title>Phytophthora genome sequences uncover evolutionary origins and mechanisms of pathogenesis.</title>
        <authorList>
            <person name="Tyler B.M."/>
            <person name="Tripathy S."/>
            <person name="Zhang X."/>
            <person name="Dehal P."/>
            <person name="Jiang R.H."/>
            <person name="Aerts A."/>
            <person name="Arredondo F.D."/>
            <person name="Baxter L."/>
            <person name="Bensasson D."/>
            <person name="Beynon J.L."/>
            <person name="Chapman J."/>
            <person name="Damasceno C.M."/>
            <person name="Dorrance A.E."/>
            <person name="Dou D."/>
            <person name="Dickerman A.W."/>
            <person name="Dubchak I.L."/>
            <person name="Garbelotto M."/>
            <person name="Gijzen M."/>
            <person name="Gordon S.G."/>
            <person name="Govers F."/>
            <person name="Grunwald N.J."/>
            <person name="Huang W."/>
            <person name="Ivors K.L."/>
            <person name="Jones R.W."/>
            <person name="Kamoun S."/>
            <person name="Krampis K."/>
            <person name="Lamour K.H."/>
            <person name="Lee M.K."/>
            <person name="McDonald W.H."/>
            <person name="Medina M."/>
            <person name="Meijer H.J."/>
            <person name="Nordberg E.K."/>
            <person name="Maclean D.J."/>
            <person name="Ospina-Giraldo M.D."/>
            <person name="Morris P.F."/>
            <person name="Phuntumart V."/>
            <person name="Putnam N.H."/>
            <person name="Rash S."/>
            <person name="Rose J.K."/>
            <person name="Sakihama Y."/>
            <person name="Salamov A.A."/>
            <person name="Savidor A."/>
            <person name="Scheuring C.F."/>
            <person name="Smith B.M."/>
            <person name="Sobral B.W."/>
            <person name="Terry A."/>
            <person name="Torto-Alalibo T.A."/>
            <person name="Win J."/>
            <person name="Xu Z."/>
            <person name="Zhang H."/>
            <person name="Grigoriev I.V."/>
            <person name="Rokhsar D.S."/>
            <person name="Boore J.L."/>
        </authorList>
    </citation>
    <scope>NUCLEOTIDE SEQUENCE [LARGE SCALE GENOMIC DNA]</scope>
    <source>
        <strain evidence="1 2">P6497</strain>
    </source>
</reference>
<proteinExistence type="predicted"/>
<dbReference type="AlphaFoldDB" id="G4ZPD8"/>
<dbReference type="Proteomes" id="UP000002640">
    <property type="component" value="Unassembled WGS sequence"/>
</dbReference>
<keyword evidence="2" id="KW-1185">Reference proteome</keyword>
<dbReference type="SMR" id="G4ZPD8"/>
<accession>G4ZPD8</accession>
<dbReference type="SUPFAM" id="SSF48403">
    <property type="entry name" value="Ankyrin repeat"/>
    <property type="match status" value="1"/>
</dbReference>
<dbReference type="KEGG" id="psoj:PHYSODRAFT_301979"/>
<protein>
    <recommendedName>
        <fullName evidence="3">Ankyrin repeat-containing protein</fullName>
    </recommendedName>
</protein>
<evidence type="ECO:0000313" key="1">
    <source>
        <dbReference type="EMBL" id="EGZ15472.1"/>
    </source>
</evidence>
<dbReference type="PANTHER" id="PTHR46586:SF3">
    <property type="entry name" value="ANKYRIN REPEAT-CONTAINING PROTEIN"/>
    <property type="match status" value="1"/>
</dbReference>
<dbReference type="InterPro" id="IPR052050">
    <property type="entry name" value="SecEffector_AnkRepeat"/>
</dbReference>
<dbReference type="InterPro" id="IPR036770">
    <property type="entry name" value="Ankyrin_rpt-contain_sf"/>
</dbReference>
<dbReference type="EMBL" id="JH159155">
    <property type="protein sequence ID" value="EGZ15472.1"/>
    <property type="molecule type" value="Genomic_DNA"/>
</dbReference>
<dbReference type="PANTHER" id="PTHR46586">
    <property type="entry name" value="ANKYRIN REPEAT-CONTAINING PROTEIN"/>
    <property type="match status" value="1"/>
</dbReference>
<dbReference type="RefSeq" id="XP_009529221.1">
    <property type="nucleotide sequence ID" value="XM_009530926.1"/>
</dbReference>
<organism evidence="1 2">
    <name type="scientific">Phytophthora sojae (strain P6497)</name>
    <name type="common">Soybean stem and root rot agent</name>
    <name type="synonym">Phytophthora megasperma f. sp. glycines</name>
    <dbReference type="NCBI Taxonomy" id="1094619"/>
    <lineage>
        <taxon>Eukaryota</taxon>
        <taxon>Sar</taxon>
        <taxon>Stramenopiles</taxon>
        <taxon>Oomycota</taxon>
        <taxon>Peronosporomycetes</taxon>
        <taxon>Peronosporales</taxon>
        <taxon>Peronosporaceae</taxon>
        <taxon>Phytophthora</taxon>
    </lineage>
</organism>
<name>G4ZPD8_PHYSP</name>
<dbReference type="GeneID" id="20642092"/>
<evidence type="ECO:0000313" key="2">
    <source>
        <dbReference type="Proteomes" id="UP000002640"/>
    </source>
</evidence>
<dbReference type="Gene3D" id="1.25.40.20">
    <property type="entry name" value="Ankyrin repeat-containing domain"/>
    <property type="match status" value="1"/>
</dbReference>
<evidence type="ECO:0008006" key="3">
    <source>
        <dbReference type="Google" id="ProtNLM"/>
    </source>
</evidence>
<dbReference type="InParanoid" id="G4ZPD8"/>